<dbReference type="AlphaFoldDB" id="A0A381SCU1"/>
<name>A0A381SCU1_9ZZZZ</name>
<feature type="transmembrane region" description="Helical" evidence="1">
    <location>
        <begin position="94"/>
        <end position="113"/>
    </location>
</feature>
<reference evidence="2" key="1">
    <citation type="submission" date="2018-05" db="EMBL/GenBank/DDBJ databases">
        <authorList>
            <person name="Lanie J.A."/>
            <person name="Ng W.-L."/>
            <person name="Kazmierczak K.M."/>
            <person name="Andrzejewski T.M."/>
            <person name="Davidsen T.M."/>
            <person name="Wayne K.J."/>
            <person name="Tettelin H."/>
            <person name="Glass J.I."/>
            <person name="Rusch D."/>
            <person name="Podicherti R."/>
            <person name="Tsui H.-C.T."/>
            <person name="Winkler M.E."/>
        </authorList>
    </citation>
    <scope>NUCLEOTIDE SEQUENCE</scope>
</reference>
<sequence>VVPERDISRDLVRRALWLAPPFIALGALGWGADGVASVGLALALVALNFVAGAAIITRALRISPTVLFGAVLAGYLVRLGVMTGVVLAVRATGWFDAVPFAVALLVTHLGLLATETRRVSASLAFPGLKPAPPDPAEGTSLR</sequence>
<accession>A0A381SCU1</accession>
<keyword evidence="1" id="KW-1133">Transmembrane helix</keyword>
<evidence type="ECO:0000313" key="2">
    <source>
        <dbReference type="EMBL" id="SVA01922.1"/>
    </source>
</evidence>
<feature type="non-terminal residue" evidence="2">
    <location>
        <position position="1"/>
    </location>
</feature>
<feature type="transmembrane region" description="Helical" evidence="1">
    <location>
        <begin position="15"/>
        <end position="32"/>
    </location>
</feature>
<feature type="transmembrane region" description="Helical" evidence="1">
    <location>
        <begin position="67"/>
        <end position="88"/>
    </location>
</feature>
<organism evidence="2">
    <name type="scientific">marine metagenome</name>
    <dbReference type="NCBI Taxonomy" id="408172"/>
    <lineage>
        <taxon>unclassified sequences</taxon>
        <taxon>metagenomes</taxon>
        <taxon>ecological metagenomes</taxon>
    </lineage>
</organism>
<protein>
    <recommendedName>
        <fullName evidence="3">ATP synthase subunit I</fullName>
    </recommendedName>
</protein>
<proteinExistence type="predicted"/>
<feature type="transmembrane region" description="Helical" evidence="1">
    <location>
        <begin position="38"/>
        <end position="60"/>
    </location>
</feature>
<keyword evidence="1" id="KW-0472">Membrane</keyword>
<dbReference type="EMBL" id="UINC01002952">
    <property type="protein sequence ID" value="SVA01922.1"/>
    <property type="molecule type" value="Genomic_DNA"/>
</dbReference>
<keyword evidence="1" id="KW-0812">Transmembrane</keyword>
<evidence type="ECO:0000256" key="1">
    <source>
        <dbReference type="SAM" id="Phobius"/>
    </source>
</evidence>
<evidence type="ECO:0008006" key="3">
    <source>
        <dbReference type="Google" id="ProtNLM"/>
    </source>
</evidence>
<gene>
    <name evidence="2" type="ORF">METZ01_LOCUS54776</name>
</gene>